<reference evidence="14 15" key="1">
    <citation type="submission" date="2024-04" db="EMBL/GenBank/DDBJ databases">
        <authorList>
            <person name="Rising A."/>
            <person name="Reimegard J."/>
            <person name="Sonavane S."/>
            <person name="Akerstrom W."/>
            <person name="Nylinder S."/>
            <person name="Hedman E."/>
            <person name="Kallberg Y."/>
        </authorList>
    </citation>
    <scope>NUCLEOTIDE SEQUENCE [LARGE SCALE GENOMIC DNA]</scope>
</reference>
<dbReference type="InterPro" id="IPR036645">
    <property type="entry name" value="Elafin-like_sf"/>
</dbReference>
<dbReference type="SMART" id="SM00217">
    <property type="entry name" value="WAP"/>
    <property type="match status" value="1"/>
</dbReference>
<dbReference type="FunFam" id="4.10.410.10:FF:000020">
    <property type="entry name" value="Collagen, type VI, alpha 3"/>
    <property type="match status" value="2"/>
</dbReference>
<feature type="domain" description="Ig-like" evidence="11">
    <location>
        <begin position="389"/>
        <end position="489"/>
    </location>
</feature>
<dbReference type="Proteomes" id="UP001497382">
    <property type="component" value="Unassembled WGS sequence"/>
</dbReference>
<feature type="domain" description="BPTI/Kunitz inhibitor" evidence="10">
    <location>
        <begin position="4"/>
        <end position="54"/>
    </location>
</feature>
<dbReference type="InterPro" id="IPR036179">
    <property type="entry name" value="Ig-like_dom_sf"/>
</dbReference>
<dbReference type="Pfam" id="PF00014">
    <property type="entry name" value="Kunitz_BPTI"/>
    <property type="match status" value="4"/>
</dbReference>
<dbReference type="GO" id="GO:0005615">
    <property type="term" value="C:extracellular space"/>
    <property type="evidence" value="ECO:0007669"/>
    <property type="project" value="TreeGrafter"/>
</dbReference>
<dbReference type="Gene3D" id="2.60.40.10">
    <property type="entry name" value="Immunoglobulins"/>
    <property type="match status" value="2"/>
</dbReference>
<organism evidence="14 15">
    <name type="scientific">Larinioides sclopetarius</name>
    <dbReference type="NCBI Taxonomy" id="280406"/>
    <lineage>
        <taxon>Eukaryota</taxon>
        <taxon>Metazoa</taxon>
        <taxon>Ecdysozoa</taxon>
        <taxon>Arthropoda</taxon>
        <taxon>Chelicerata</taxon>
        <taxon>Arachnida</taxon>
        <taxon>Araneae</taxon>
        <taxon>Araneomorphae</taxon>
        <taxon>Entelegynae</taxon>
        <taxon>Araneoidea</taxon>
        <taxon>Araneidae</taxon>
        <taxon>Larinioides</taxon>
    </lineage>
</organism>
<dbReference type="Pfam" id="PF07679">
    <property type="entry name" value="I-set"/>
    <property type="match status" value="1"/>
</dbReference>
<dbReference type="GO" id="GO:0004867">
    <property type="term" value="F:serine-type endopeptidase inhibitor activity"/>
    <property type="evidence" value="ECO:0007669"/>
    <property type="project" value="UniProtKB-KW"/>
</dbReference>
<evidence type="ECO:0000259" key="10">
    <source>
        <dbReference type="PROSITE" id="PS50279"/>
    </source>
</evidence>
<dbReference type="PANTHER" id="PTHR45938">
    <property type="entry name" value="ACP24A4-RELATED"/>
    <property type="match status" value="1"/>
</dbReference>
<dbReference type="GO" id="GO:0048019">
    <property type="term" value="F:receptor antagonist activity"/>
    <property type="evidence" value="ECO:0007669"/>
    <property type="project" value="TreeGrafter"/>
</dbReference>
<dbReference type="InterPro" id="IPR013098">
    <property type="entry name" value="Ig_I-set"/>
</dbReference>
<name>A0AAV1Z8Y9_9ARAC</name>
<feature type="domain" description="BPTI/Kunitz inhibitor" evidence="10">
    <location>
        <begin position="115"/>
        <end position="165"/>
    </location>
</feature>
<comment type="caution">
    <text evidence="14">The sequence shown here is derived from an EMBL/GenBank/DDBJ whole genome shotgun (WGS) entry which is preliminary data.</text>
</comment>
<evidence type="ECO:0000313" key="15">
    <source>
        <dbReference type="Proteomes" id="UP001497382"/>
    </source>
</evidence>
<keyword evidence="7" id="KW-0722">Serine protease inhibitor</keyword>
<feature type="domain" description="BPTI/Kunitz inhibitor" evidence="10">
    <location>
        <begin position="56"/>
        <end position="106"/>
    </location>
</feature>
<protein>
    <recommendedName>
        <fullName evidence="16">Papilin</fullName>
    </recommendedName>
</protein>
<dbReference type="InterPro" id="IPR008197">
    <property type="entry name" value="WAP_dom"/>
</dbReference>
<accession>A0AAV1Z8Y9</accession>
<keyword evidence="4" id="KW-0800">Toxin</keyword>
<dbReference type="PROSITE" id="PS50900">
    <property type="entry name" value="PLAC"/>
    <property type="match status" value="1"/>
</dbReference>
<dbReference type="Pfam" id="PF00095">
    <property type="entry name" value="WAP"/>
    <property type="match status" value="1"/>
</dbReference>
<dbReference type="InterPro" id="IPR020901">
    <property type="entry name" value="Prtase_inh_Kunz-CS"/>
</dbReference>
<evidence type="ECO:0000259" key="11">
    <source>
        <dbReference type="PROSITE" id="PS50835"/>
    </source>
</evidence>
<dbReference type="GO" id="GO:0050431">
    <property type="term" value="F:transforming growth factor beta binding"/>
    <property type="evidence" value="ECO:0007669"/>
    <property type="project" value="TreeGrafter"/>
</dbReference>
<evidence type="ECO:0000256" key="5">
    <source>
        <dbReference type="ARBA" id="ARBA00022690"/>
    </source>
</evidence>
<comment type="subcellular location">
    <subcellularLocation>
        <location evidence="2">Secreted</location>
    </subcellularLocation>
</comment>
<dbReference type="CDD" id="cd00199">
    <property type="entry name" value="WAP"/>
    <property type="match status" value="1"/>
</dbReference>
<evidence type="ECO:0008006" key="16">
    <source>
        <dbReference type="Google" id="ProtNLM"/>
    </source>
</evidence>
<dbReference type="PRINTS" id="PR00759">
    <property type="entry name" value="BASICPTASE"/>
</dbReference>
<dbReference type="InterPro" id="IPR003598">
    <property type="entry name" value="Ig_sub2"/>
</dbReference>
<dbReference type="InterPro" id="IPR003599">
    <property type="entry name" value="Ig_sub"/>
</dbReference>
<dbReference type="PROSITE" id="PS00280">
    <property type="entry name" value="BPTI_KUNITZ_1"/>
    <property type="match status" value="3"/>
</dbReference>
<keyword evidence="9" id="KW-0393">Immunoglobulin domain</keyword>
<dbReference type="SMART" id="SM00409">
    <property type="entry name" value="IG"/>
    <property type="match status" value="2"/>
</dbReference>
<evidence type="ECO:0000256" key="2">
    <source>
        <dbReference type="ARBA" id="ARBA00004613"/>
    </source>
</evidence>
<sequence length="664" mass="73524">VNVCELSKDEGPCDKPTIQWYYNKENSRCEQFYYGGCKGNANRFETRRECEKSYVCSLAVVKGPCSGSFAQWYYDKEQEDCFEFIFTGCQGNANRFNSKESCYQRCRKEKLTNVCALPQEPGPCLGYYRMWYYDRSDNICKSFVYGGCEGNGNRFEKRTDCETSCVKKVVKVQPPVPVTYPPPRTTNEDVCRLPVEPGPCDEAHPRWFYDAQTQNCLPFVFGGCGGNKNRFKTSEICLRFCTGITATPPERRPYVFQPATSPPEPTQCPPSNCANLQCPYGIEESFDISGCSSCRCSNPCEVQECPDGSRCAIDVVRTSSGGIRTEPVCRRVNKSGVCPAITDRFSSSAGDCDTRCRDDADCRGDHKCCNNGCAMTCVSPAQATNDLLPDEVLVPATQPEPAHINPGPNVTEGHIGEPAELPCNAMGWPRPTVTWWRDTTMLPLSSRRYEQLSSYALLIRSVVYEDAGEYSCHAHNGIGSGAIFKVSLIIDLQPEPLPPAGGEEPDFNSRDSEPVLPKPIEFAPLETRVSLVTNDPTAGAPLQIDCTVNGPSEGVEVTWRHQNQVIEESDRRRLLSNQTLFITKAEVADSGEYRCNAEYENSFSTSSIQIVVKEAAPDTACIDNPQFSNCEVIVRNSYCSNKFYGKFCCASCMKAGQLAAPPDA</sequence>
<dbReference type="CDD" id="cd00096">
    <property type="entry name" value="Ig"/>
    <property type="match status" value="2"/>
</dbReference>
<dbReference type="FunFam" id="4.10.410.10:FF:000011">
    <property type="entry name" value="Tissue factor pathway inhibitor"/>
    <property type="match status" value="1"/>
</dbReference>
<evidence type="ECO:0000256" key="8">
    <source>
        <dbReference type="ARBA" id="ARBA00023157"/>
    </source>
</evidence>
<feature type="non-terminal residue" evidence="14">
    <location>
        <position position="1"/>
    </location>
</feature>
<evidence type="ECO:0000256" key="9">
    <source>
        <dbReference type="ARBA" id="ARBA00023319"/>
    </source>
</evidence>
<feature type="domain" description="PLAC" evidence="12">
    <location>
        <begin position="617"/>
        <end position="656"/>
    </location>
</feature>
<dbReference type="AlphaFoldDB" id="A0AAV1Z8Y9"/>
<evidence type="ECO:0000256" key="3">
    <source>
        <dbReference type="ARBA" id="ARBA00022525"/>
    </source>
</evidence>
<evidence type="ECO:0000313" key="14">
    <source>
        <dbReference type="EMBL" id="CAL1266766.1"/>
    </source>
</evidence>
<keyword evidence="8" id="KW-1015">Disulfide bond</keyword>
<feature type="domain" description="Ig-like" evidence="11">
    <location>
        <begin position="524"/>
        <end position="611"/>
    </location>
</feature>
<feature type="domain" description="BPTI/Kunitz inhibitor" evidence="10">
    <location>
        <begin position="191"/>
        <end position="241"/>
    </location>
</feature>
<dbReference type="InterPro" id="IPR036880">
    <property type="entry name" value="Kunitz_BPTI_sf"/>
</dbReference>
<comment type="function">
    <text evidence="1">Has antibacterial activity.</text>
</comment>
<dbReference type="Pfam" id="PF08686">
    <property type="entry name" value="PLAC"/>
    <property type="match status" value="1"/>
</dbReference>
<feature type="domain" description="WAP" evidence="13">
    <location>
        <begin position="331"/>
        <end position="381"/>
    </location>
</feature>
<dbReference type="PANTHER" id="PTHR45938:SF12">
    <property type="entry name" value="BOOPHILIN-G2"/>
    <property type="match status" value="1"/>
</dbReference>
<dbReference type="SMART" id="SM00131">
    <property type="entry name" value="KU"/>
    <property type="match status" value="4"/>
</dbReference>
<keyword evidence="6" id="KW-0732">Signal</keyword>
<dbReference type="Gene3D" id="4.10.410.10">
    <property type="entry name" value="Pancreatic trypsin inhibitor Kunitz domain"/>
    <property type="match status" value="4"/>
</dbReference>
<dbReference type="InterPro" id="IPR002223">
    <property type="entry name" value="Kunitz_BPTI"/>
</dbReference>
<dbReference type="InterPro" id="IPR010909">
    <property type="entry name" value="PLAC"/>
</dbReference>
<evidence type="ECO:0000256" key="6">
    <source>
        <dbReference type="ARBA" id="ARBA00022729"/>
    </source>
</evidence>
<dbReference type="PROSITE" id="PS50835">
    <property type="entry name" value="IG_LIKE"/>
    <property type="match status" value="2"/>
</dbReference>
<dbReference type="SUPFAM" id="SSF48726">
    <property type="entry name" value="Immunoglobulin"/>
    <property type="match status" value="2"/>
</dbReference>
<keyword evidence="15" id="KW-1185">Reference proteome</keyword>
<dbReference type="PROSITE" id="PS50279">
    <property type="entry name" value="BPTI_KUNITZ_2"/>
    <property type="match status" value="4"/>
</dbReference>
<dbReference type="PROSITE" id="PS51390">
    <property type="entry name" value="WAP"/>
    <property type="match status" value="1"/>
</dbReference>
<proteinExistence type="predicted"/>
<dbReference type="Gene3D" id="4.10.75.10">
    <property type="entry name" value="Elafin-like"/>
    <property type="match status" value="1"/>
</dbReference>
<evidence type="ECO:0000256" key="7">
    <source>
        <dbReference type="ARBA" id="ARBA00022900"/>
    </source>
</evidence>
<dbReference type="Pfam" id="PF13927">
    <property type="entry name" value="Ig_3"/>
    <property type="match status" value="1"/>
</dbReference>
<keyword evidence="3" id="KW-0964">Secreted</keyword>
<dbReference type="InterPro" id="IPR007110">
    <property type="entry name" value="Ig-like_dom"/>
</dbReference>
<keyword evidence="5" id="KW-0646">Protease inhibitor</keyword>
<dbReference type="SMART" id="SM00408">
    <property type="entry name" value="IGc2"/>
    <property type="match status" value="2"/>
</dbReference>
<dbReference type="GO" id="GO:0090729">
    <property type="term" value="F:toxin activity"/>
    <property type="evidence" value="ECO:0007669"/>
    <property type="project" value="UniProtKB-KW"/>
</dbReference>
<gene>
    <name evidence="14" type="ORF">LARSCL_LOCUS3276</name>
</gene>
<dbReference type="SUPFAM" id="SSF57362">
    <property type="entry name" value="BPTI-like"/>
    <property type="match status" value="4"/>
</dbReference>
<dbReference type="EMBL" id="CAXIEN010000024">
    <property type="protein sequence ID" value="CAL1266766.1"/>
    <property type="molecule type" value="Genomic_DNA"/>
</dbReference>
<dbReference type="SUPFAM" id="SSF57256">
    <property type="entry name" value="Elafin-like"/>
    <property type="match status" value="1"/>
</dbReference>
<evidence type="ECO:0000256" key="1">
    <source>
        <dbReference type="ARBA" id="ARBA00002878"/>
    </source>
</evidence>
<evidence type="ECO:0000256" key="4">
    <source>
        <dbReference type="ARBA" id="ARBA00022656"/>
    </source>
</evidence>
<dbReference type="InterPro" id="IPR013783">
    <property type="entry name" value="Ig-like_fold"/>
</dbReference>
<evidence type="ECO:0000259" key="13">
    <source>
        <dbReference type="PROSITE" id="PS51390"/>
    </source>
</evidence>
<dbReference type="CDD" id="cd00109">
    <property type="entry name" value="Kunitz-type"/>
    <property type="match status" value="4"/>
</dbReference>
<evidence type="ECO:0000259" key="12">
    <source>
        <dbReference type="PROSITE" id="PS50900"/>
    </source>
</evidence>